<evidence type="ECO:0000256" key="4">
    <source>
        <dbReference type="SAM" id="MobiDB-lite"/>
    </source>
</evidence>
<reference evidence="6 7" key="1">
    <citation type="submission" date="2020-08" db="EMBL/GenBank/DDBJ databases">
        <title>Sequencing the genomes of 1000 actinobacteria strains.</title>
        <authorList>
            <person name="Klenk H.-P."/>
        </authorList>
    </citation>
    <scope>NUCLEOTIDE SEQUENCE [LARGE SCALE GENOMIC DNA]</scope>
    <source>
        <strain evidence="6 7">DSM 44936</strain>
    </source>
</reference>
<dbReference type="EMBL" id="JACHIU010000001">
    <property type="protein sequence ID" value="MBB6472851.1"/>
    <property type="molecule type" value="Genomic_DNA"/>
</dbReference>
<feature type="region of interest" description="Disordered" evidence="4">
    <location>
        <begin position="1"/>
        <end position="39"/>
    </location>
</feature>
<evidence type="ECO:0000259" key="5">
    <source>
        <dbReference type="Pfam" id="PF00775"/>
    </source>
</evidence>
<feature type="compositionally biased region" description="Pro residues" evidence="4">
    <location>
        <begin position="21"/>
        <end position="33"/>
    </location>
</feature>
<dbReference type="Gene3D" id="2.60.130.10">
    <property type="entry name" value="Aromatic compound dioxygenase"/>
    <property type="match status" value="1"/>
</dbReference>
<feature type="compositionally biased region" description="Pro residues" evidence="4">
    <location>
        <begin position="1"/>
        <end position="13"/>
    </location>
</feature>
<keyword evidence="3 6" id="KW-0560">Oxidoreductase</keyword>
<evidence type="ECO:0000313" key="7">
    <source>
        <dbReference type="Proteomes" id="UP000555564"/>
    </source>
</evidence>
<dbReference type="GO" id="GO:0008199">
    <property type="term" value="F:ferric iron binding"/>
    <property type="evidence" value="ECO:0007669"/>
    <property type="project" value="InterPro"/>
</dbReference>
<dbReference type="InterPro" id="IPR015889">
    <property type="entry name" value="Intradiol_dOase_core"/>
</dbReference>
<name>A0A7X0M7H6_9ACTN</name>
<dbReference type="SUPFAM" id="SSF49482">
    <property type="entry name" value="Aromatic compound dioxygenase"/>
    <property type="match status" value="1"/>
</dbReference>
<comment type="similarity">
    <text evidence="1">Belongs to the intradiol ring-cleavage dioxygenase family.</text>
</comment>
<dbReference type="InterPro" id="IPR012786">
    <property type="entry name" value="Protocat_dOase_a"/>
</dbReference>
<comment type="caution">
    <text evidence="6">The sequence shown here is derived from an EMBL/GenBank/DDBJ whole genome shotgun (WGS) entry which is preliminary data.</text>
</comment>
<dbReference type="InterPro" id="IPR000627">
    <property type="entry name" value="Intradiol_dOase_C"/>
</dbReference>
<dbReference type="Proteomes" id="UP000555564">
    <property type="component" value="Unassembled WGS sequence"/>
</dbReference>
<protein>
    <submittedName>
        <fullName evidence="6">Protocatechuate 3,4-dioxygenase alpha subunit</fullName>
        <ecNumber evidence="6">1.13.11.3</ecNumber>
    </submittedName>
</protein>
<feature type="domain" description="Intradiol ring-cleavage dioxygenases" evidence="5">
    <location>
        <begin position="85"/>
        <end position="169"/>
    </location>
</feature>
<dbReference type="AlphaFoldDB" id="A0A7X0M7H6"/>
<keyword evidence="7" id="KW-1185">Reference proteome</keyword>
<dbReference type="PANTHER" id="PTHR33711">
    <property type="entry name" value="DIOXYGENASE, PUTATIVE (AFU_ORTHOLOGUE AFUA_2G02910)-RELATED"/>
    <property type="match status" value="1"/>
</dbReference>
<dbReference type="GO" id="GO:0018578">
    <property type="term" value="F:protocatechuate 3,4-dioxygenase activity"/>
    <property type="evidence" value="ECO:0007669"/>
    <property type="project" value="UniProtKB-EC"/>
</dbReference>
<proteinExistence type="inferred from homology"/>
<dbReference type="RefSeq" id="WP_184980223.1">
    <property type="nucleotide sequence ID" value="NZ_BAAALO010000049.1"/>
</dbReference>
<sequence length="241" mass="25157">MTPPTGAPIPGPAPAQNSEPAPAPIHEPAPAPIHEPASVPIHEPASVPIHEPASAPTPAQTIGPFFGYALPFTGGGDVAPAGDAETITLHGRVFDGAGAPVPDALLEFWQPAPDGSRAGAPGSLRRDQVTGAVAGRTGLDFTGFGRVATDAAGHYVLRTLPPGGVPYISVCVHARGLLHHLYTRAYLPHLTDPATEPLLSSLPEARRATLLTVPERERVHRFDVRLQDDGVHEETVFLAFG</sequence>
<organism evidence="6 7">
    <name type="scientific">Sphaerisporangium rubeum</name>
    <dbReference type="NCBI Taxonomy" id="321317"/>
    <lineage>
        <taxon>Bacteria</taxon>
        <taxon>Bacillati</taxon>
        <taxon>Actinomycetota</taxon>
        <taxon>Actinomycetes</taxon>
        <taxon>Streptosporangiales</taxon>
        <taxon>Streptosporangiaceae</taxon>
        <taxon>Sphaerisporangium</taxon>
    </lineage>
</organism>
<keyword evidence="2 6" id="KW-0223">Dioxygenase</keyword>
<dbReference type="PANTHER" id="PTHR33711:SF9">
    <property type="entry name" value="PROTOCATECHUATE 3,4-DIOXYGENASE ALPHA CHAIN"/>
    <property type="match status" value="1"/>
</dbReference>
<evidence type="ECO:0000313" key="6">
    <source>
        <dbReference type="EMBL" id="MBB6472851.1"/>
    </source>
</evidence>
<accession>A0A7X0M7H6</accession>
<dbReference type="NCBIfam" id="TIGR02423">
    <property type="entry name" value="protocat_alph"/>
    <property type="match status" value="1"/>
</dbReference>
<dbReference type="Pfam" id="PF00775">
    <property type="entry name" value="Dioxygenase_C"/>
    <property type="match status" value="1"/>
</dbReference>
<gene>
    <name evidence="6" type="ORF">BJ992_002282</name>
</gene>
<dbReference type="InterPro" id="IPR050770">
    <property type="entry name" value="Intradiol_RC_Dioxygenase"/>
</dbReference>
<dbReference type="EC" id="1.13.11.3" evidence="6"/>
<evidence type="ECO:0000256" key="2">
    <source>
        <dbReference type="ARBA" id="ARBA00022964"/>
    </source>
</evidence>
<evidence type="ECO:0000256" key="3">
    <source>
        <dbReference type="ARBA" id="ARBA00023002"/>
    </source>
</evidence>
<evidence type="ECO:0000256" key="1">
    <source>
        <dbReference type="ARBA" id="ARBA00007825"/>
    </source>
</evidence>